<evidence type="ECO:0000313" key="1">
    <source>
        <dbReference type="EMBL" id="STS84338.1"/>
    </source>
</evidence>
<dbReference type="EMBL" id="UGKQ01000007">
    <property type="protein sequence ID" value="STS84338.1"/>
    <property type="molecule type" value="Genomic_DNA"/>
</dbReference>
<dbReference type="PANTHER" id="PTHR46615:SF1">
    <property type="entry name" value="ARYLSULFATASE K"/>
    <property type="match status" value="1"/>
</dbReference>
<evidence type="ECO:0000313" key="2">
    <source>
        <dbReference type="Proteomes" id="UP000254938"/>
    </source>
</evidence>
<dbReference type="GO" id="GO:0004065">
    <property type="term" value="F:arylsulfatase activity"/>
    <property type="evidence" value="ECO:0007669"/>
    <property type="project" value="TreeGrafter"/>
</dbReference>
<dbReference type="GO" id="GO:0015024">
    <property type="term" value="F:glucuronate-2-sulfatase activity"/>
    <property type="evidence" value="ECO:0007669"/>
    <property type="project" value="TreeGrafter"/>
</dbReference>
<dbReference type="AlphaFoldDB" id="A0A377U0G9"/>
<reference evidence="1 2" key="1">
    <citation type="submission" date="2018-06" db="EMBL/GenBank/DDBJ databases">
        <authorList>
            <consortium name="Pathogen Informatics"/>
            <person name="Doyle S."/>
        </authorList>
    </citation>
    <scope>NUCLEOTIDE SEQUENCE [LARGE SCALE GENOMIC DNA]</scope>
    <source>
        <strain evidence="1 2">NCTC9140</strain>
    </source>
</reference>
<dbReference type="InterPro" id="IPR017850">
    <property type="entry name" value="Alkaline_phosphatase_core_sf"/>
</dbReference>
<name>A0A377U0G9_KLEPN</name>
<dbReference type="PROSITE" id="PS51318">
    <property type="entry name" value="TAT"/>
    <property type="match status" value="1"/>
</dbReference>
<gene>
    <name evidence="1" type="ORF">NCTC9140_06131</name>
</gene>
<dbReference type="InterPro" id="IPR051849">
    <property type="entry name" value="GAG-degrading_sulfatase"/>
</dbReference>
<dbReference type="Gene3D" id="3.40.720.10">
    <property type="entry name" value="Alkaline Phosphatase, subunit A"/>
    <property type="match status" value="1"/>
</dbReference>
<dbReference type="Proteomes" id="UP000254938">
    <property type="component" value="Unassembled WGS sequence"/>
</dbReference>
<dbReference type="PANTHER" id="PTHR46615">
    <property type="entry name" value="ARYLSULFATASE K"/>
    <property type="match status" value="1"/>
</dbReference>
<accession>A0A377U0G9</accession>
<organism evidence="1 2">
    <name type="scientific">Klebsiella pneumoniae</name>
    <dbReference type="NCBI Taxonomy" id="573"/>
    <lineage>
        <taxon>Bacteria</taxon>
        <taxon>Pseudomonadati</taxon>
        <taxon>Pseudomonadota</taxon>
        <taxon>Gammaproteobacteria</taxon>
        <taxon>Enterobacterales</taxon>
        <taxon>Enterobacteriaceae</taxon>
        <taxon>Klebsiella/Raoultella group</taxon>
        <taxon>Klebsiella</taxon>
        <taxon>Klebsiella pneumoniae complex</taxon>
    </lineage>
</organism>
<dbReference type="InterPro" id="IPR006311">
    <property type="entry name" value="TAT_signal"/>
</dbReference>
<dbReference type="SUPFAM" id="SSF53649">
    <property type="entry name" value="Alkaline phosphatase-like"/>
    <property type="match status" value="1"/>
</dbReference>
<protein>
    <submittedName>
        <fullName evidence="1">Choline-sulfatase</fullName>
    </submittedName>
</protein>
<proteinExistence type="predicted"/>
<sequence>MKEPNKIDGNRRDLLKGLGIAAVVSLLPETGNAAQNNAAPKAAWDTPFTGEIPDTLPEGYNILLITCDQERYFERYPFPVPGRERLMKTGITFTNHQNTANVCTPSRSVMYTGLHMPHTRMFDNLGFPWMNYDLDPELRTVGPYDA</sequence>